<feature type="region of interest" description="Disordered" evidence="3">
    <location>
        <begin position="151"/>
        <end position="170"/>
    </location>
</feature>
<comment type="caution">
    <text evidence="5">The sequence shown here is derived from an EMBL/GenBank/DDBJ whole genome shotgun (WGS) entry which is preliminary data.</text>
</comment>
<reference evidence="5 6" key="1">
    <citation type="journal article" date="2019" name="Environ. Microbiol.">
        <title>At the nexus of three kingdoms: the genome of the mycorrhizal fungus Gigaspora margarita provides insights into plant, endobacterial and fungal interactions.</title>
        <authorList>
            <person name="Venice F."/>
            <person name="Ghignone S."/>
            <person name="Salvioli di Fossalunga A."/>
            <person name="Amselem J."/>
            <person name="Novero M."/>
            <person name="Xianan X."/>
            <person name="Sedzielewska Toro K."/>
            <person name="Morin E."/>
            <person name="Lipzen A."/>
            <person name="Grigoriev I.V."/>
            <person name="Henrissat B."/>
            <person name="Martin F.M."/>
            <person name="Bonfante P."/>
        </authorList>
    </citation>
    <scope>NUCLEOTIDE SEQUENCE [LARGE SCALE GENOMIC DNA]</scope>
    <source>
        <strain evidence="5 6">BEG34</strain>
    </source>
</reference>
<dbReference type="Gene3D" id="3.40.30.10">
    <property type="entry name" value="Glutaredoxin"/>
    <property type="match status" value="1"/>
</dbReference>
<dbReference type="Pfam" id="PF00240">
    <property type="entry name" value="ubiquitin"/>
    <property type="match status" value="1"/>
</dbReference>
<dbReference type="Pfam" id="PF00837">
    <property type="entry name" value="T4_deiodinase"/>
    <property type="match status" value="1"/>
</dbReference>
<dbReference type="GO" id="GO:0004800">
    <property type="term" value="F:thyroxine 5'-deiodinase activity"/>
    <property type="evidence" value="ECO:0007669"/>
    <property type="project" value="InterPro"/>
</dbReference>
<evidence type="ECO:0000259" key="4">
    <source>
        <dbReference type="PROSITE" id="PS50053"/>
    </source>
</evidence>
<dbReference type="Gene3D" id="3.10.20.90">
    <property type="entry name" value="Phosphatidylinositol 3-kinase Catalytic Subunit, Chain A, domain 1"/>
    <property type="match status" value="1"/>
</dbReference>
<organism evidence="5 6">
    <name type="scientific">Gigaspora margarita</name>
    <dbReference type="NCBI Taxonomy" id="4874"/>
    <lineage>
        <taxon>Eukaryota</taxon>
        <taxon>Fungi</taxon>
        <taxon>Fungi incertae sedis</taxon>
        <taxon>Mucoromycota</taxon>
        <taxon>Glomeromycotina</taxon>
        <taxon>Glomeromycetes</taxon>
        <taxon>Diversisporales</taxon>
        <taxon>Gigasporaceae</taxon>
        <taxon>Gigaspora</taxon>
    </lineage>
</organism>
<evidence type="ECO:0000313" key="5">
    <source>
        <dbReference type="EMBL" id="KAF0432454.1"/>
    </source>
</evidence>
<evidence type="ECO:0000256" key="2">
    <source>
        <dbReference type="ARBA" id="ARBA00022499"/>
    </source>
</evidence>
<protein>
    <submittedName>
        <fullName evidence="5">Ubiquitin-domain-containing protein</fullName>
    </submittedName>
</protein>
<dbReference type="PANTHER" id="PTHR10666">
    <property type="entry name" value="UBIQUITIN"/>
    <property type="match status" value="1"/>
</dbReference>
<dbReference type="Proteomes" id="UP000439903">
    <property type="component" value="Unassembled WGS sequence"/>
</dbReference>
<dbReference type="InterPro" id="IPR019954">
    <property type="entry name" value="Ubiquitin_CS"/>
</dbReference>
<dbReference type="OrthoDB" id="428577at2759"/>
<keyword evidence="2" id="KW-1017">Isopeptide bond</keyword>
<dbReference type="FunFam" id="3.10.20.90:FF:000009">
    <property type="entry name" value="Ubiquitin-60S ribosomal protein"/>
    <property type="match status" value="1"/>
</dbReference>
<dbReference type="PROSITE" id="PS50053">
    <property type="entry name" value="UBIQUITIN_2"/>
    <property type="match status" value="1"/>
</dbReference>
<dbReference type="SMART" id="SM00213">
    <property type="entry name" value="UBQ"/>
    <property type="match status" value="1"/>
</dbReference>
<proteinExistence type="inferred from homology"/>
<dbReference type="AlphaFoldDB" id="A0A8H3X955"/>
<evidence type="ECO:0000256" key="3">
    <source>
        <dbReference type="SAM" id="MobiDB-lite"/>
    </source>
</evidence>
<feature type="domain" description="Ubiquitin-like" evidence="4">
    <location>
        <begin position="18"/>
        <end position="93"/>
    </location>
</feature>
<evidence type="ECO:0000313" key="6">
    <source>
        <dbReference type="Proteomes" id="UP000439903"/>
    </source>
</evidence>
<dbReference type="SUPFAM" id="SSF54236">
    <property type="entry name" value="Ubiquitin-like"/>
    <property type="match status" value="1"/>
</dbReference>
<comment type="similarity">
    <text evidence="1">Belongs to the ubiquitin family.</text>
</comment>
<sequence length="394" mass="45558">MLYIIRSNLERNLNQSKMQLFVKSMTGKTITIEVESSDTIYQVKQKIQDKEGIPPAQQRLLFAGREIEDGRTLSDYKIQKESTLHCVLKLRGGMFHETSGRTGFDELPPLPQAEERTFSQPEERTLSQPEERTLSQPEERQQDSAQDEIRNNITSNSIPENPVTITPKLPTTKEELLTLLREEERRRMSPELQELYRKVGNDPTCGKDWMDITDQMQHELVREFGYSDEAVQLMRRAPQLYPDDPEFRTTQVYVRNNIANLGNLKEWMEAPNCPLIPLKYPDITIPNISIEASEMTVPYMDVGTTDHTDLPNQISLRSICRSGRPLVLLAGSLTCPLYRYISHVLNDMYERYQTRVDFYMIQIREAHASDVWPIGNIIDIKEHKNLTDRLAAAE</sequence>
<evidence type="ECO:0000256" key="1">
    <source>
        <dbReference type="ARBA" id="ARBA00008430"/>
    </source>
</evidence>
<dbReference type="InterPro" id="IPR000626">
    <property type="entry name" value="Ubiquitin-like_dom"/>
</dbReference>
<dbReference type="EMBL" id="WTPW01001493">
    <property type="protein sequence ID" value="KAF0432454.1"/>
    <property type="molecule type" value="Genomic_DNA"/>
</dbReference>
<name>A0A8H3X955_GIGMA</name>
<keyword evidence="6" id="KW-1185">Reference proteome</keyword>
<feature type="region of interest" description="Disordered" evidence="3">
    <location>
        <begin position="115"/>
        <end position="146"/>
    </location>
</feature>
<gene>
    <name evidence="5" type="ORF">F8M41_005218</name>
</gene>
<dbReference type="PROSITE" id="PS00299">
    <property type="entry name" value="UBIQUITIN_1"/>
    <property type="match status" value="1"/>
</dbReference>
<dbReference type="InterPro" id="IPR000643">
    <property type="entry name" value="Iodothyronine_deiodinase"/>
</dbReference>
<dbReference type="PRINTS" id="PR00348">
    <property type="entry name" value="UBIQUITIN"/>
</dbReference>
<accession>A0A8H3X955</accession>
<dbReference type="InterPro" id="IPR029071">
    <property type="entry name" value="Ubiquitin-like_domsf"/>
</dbReference>
<dbReference type="InterPro" id="IPR019956">
    <property type="entry name" value="Ubiquitin_dom"/>
</dbReference>
<dbReference type="InterPro" id="IPR050158">
    <property type="entry name" value="Ubiquitin_ubiquitin-like"/>
</dbReference>